<name>A0A1I7V8T4_LOALO</name>
<dbReference type="Proteomes" id="UP000095285">
    <property type="component" value="Unassembled WGS sequence"/>
</dbReference>
<dbReference type="AlphaFoldDB" id="A0A1I7V8T4"/>
<organism evidence="2 3">
    <name type="scientific">Loa loa</name>
    <name type="common">Eye worm</name>
    <name type="synonym">Filaria loa</name>
    <dbReference type="NCBI Taxonomy" id="7209"/>
    <lineage>
        <taxon>Eukaryota</taxon>
        <taxon>Metazoa</taxon>
        <taxon>Ecdysozoa</taxon>
        <taxon>Nematoda</taxon>
        <taxon>Chromadorea</taxon>
        <taxon>Rhabditida</taxon>
        <taxon>Spirurina</taxon>
        <taxon>Spiruromorpha</taxon>
        <taxon>Filarioidea</taxon>
        <taxon>Onchocercidae</taxon>
        <taxon>Loa</taxon>
    </lineage>
</organism>
<protein>
    <submittedName>
        <fullName evidence="3">Ovule protein</fullName>
    </submittedName>
</protein>
<accession>A0A1S0TL03</accession>
<reference evidence="1 2" key="1">
    <citation type="submission" date="2012-04" db="EMBL/GenBank/DDBJ databases">
        <title>The Genome Sequence of Loa loa.</title>
        <authorList>
            <consortium name="The Broad Institute Genome Sequencing Platform"/>
            <consortium name="Broad Institute Genome Sequencing Center for Infectious Disease"/>
            <person name="Nutman T.B."/>
            <person name="Fink D.L."/>
            <person name="Russ C."/>
            <person name="Young S."/>
            <person name="Zeng Q."/>
            <person name="Gargeya S."/>
            <person name="Alvarado L."/>
            <person name="Berlin A."/>
            <person name="Chapman S.B."/>
            <person name="Chen Z."/>
            <person name="Freedman E."/>
            <person name="Gellesch M."/>
            <person name="Goldberg J."/>
            <person name="Griggs A."/>
            <person name="Gujja S."/>
            <person name="Heilman E.R."/>
            <person name="Heiman D."/>
            <person name="Howarth C."/>
            <person name="Mehta T."/>
            <person name="Neiman D."/>
            <person name="Pearson M."/>
            <person name="Roberts A."/>
            <person name="Saif S."/>
            <person name="Shea T."/>
            <person name="Shenoy N."/>
            <person name="Sisk P."/>
            <person name="Stolte C."/>
            <person name="Sykes S."/>
            <person name="White J."/>
            <person name="Yandava C."/>
            <person name="Haas B."/>
            <person name="Henn M.R."/>
            <person name="Nusbaum C."/>
            <person name="Birren B."/>
        </authorList>
    </citation>
    <scope>NUCLEOTIDE SEQUENCE [LARGE SCALE GENOMIC DNA]</scope>
</reference>
<evidence type="ECO:0000313" key="2">
    <source>
        <dbReference type="Proteomes" id="UP000095285"/>
    </source>
</evidence>
<keyword evidence="2" id="KW-1185">Reference proteome</keyword>
<reference evidence="3" key="2">
    <citation type="submission" date="2016-11" db="UniProtKB">
        <authorList>
            <consortium name="WormBaseParasite"/>
        </authorList>
    </citation>
    <scope>IDENTIFICATION</scope>
</reference>
<gene>
    <name evidence="1 3" type="ORF">LOAG_12518</name>
</gene>
<dbReference type="WBParaSite" id="EN70_11098">
    <property type="protein sequence ID" value="EN70_11098"/>
    <property type="gene ID" value="EN70_11098"/>
</dbReference>
<dbReference type="EMBL" id="JH712198">
    <property type="protein sequence ID" value="EFO15990.1"/>
    <property type="molecule type" value="Genomic_DNA"/>
</dbReference>
<accession>A0A1I7V8T4</accession>
<dbReference type="KEGG" id="loa:LOAG_12518"/>
<dbReference type="GeneID" id="9949982"/>
<evidence type="ECO:0000313" key="1">
    <source>
        <dbReference type="EMBL" id="EFO15990.1"/>
    </source>
</evidence>
<dbReference type="CTD" id="9949982"/>
<sequence>MSYGPCDIQASIPNSMHFVSFTEFLAASFVSGSVTVSRHLWISTSLYGFGLYQELRPCIAWIRLRLITRTLVAILLFFKCRKDGLVSIVTQL</sequence>
<dbReference type="RefSeq" id="XP_003148078.1">
    <property type="nucleotide sequence ID" value="XM_003148030.1"/>
</dbReference>
<proteinExistence type="predicted"/>
<evidence type="ECO:0000313" key="3">
    <source>
        <dbReference type="WBParaSite" id="EN70_11098"/>
    </source>
</evidence>